<name>A0ABP0CVM9_9PEZI</name>
<comment type="caution">
    <text evidence="2">The sequence shown here is derived from an EMBL/GenBank/DDBJ whole genome shotgun (WGS) entry which is preliminary data.</text>
</comment>
<evidence type="ECO:0000313" key="3">
    <source>
        <dbReference type="Proteomes" id="UP001642405"/>
    </source>
</evidence>
<dbReference type="EMBL" id="CAWUHB010000101">
    <property type="protein sequence ID" value="CAK7235605.1"/>
    <property type="molecule type" value="Genomic_DNA"/>
</dbReference>
<feature type="compositionally biased region" description="Basic and acidic residues" evidence="1">
    <location>
        <begin position="65"/>
        <end position="76"/>
    </location>
</feature>
<dbReference type="PANTHER" id="PTHR13621:SF2">
    <property type="entry name" value="PROLINE-RICH PROTEIN PRCC"/>
    <property type="match status" value="1"/>
</dbReference>
<reference evidence="2 3" key="1">
    <citation type="submission" date="2024-01" db="EMBL/GenBank/DDBJ databases">
        <authorList>
            <person name="Allen C."/>
            <person name="Tagirdzhanova G."/>
        </authorList>
    </citation>
    <scope>NUCLEOTIDE SEQUENCE [LARGE SCALE GENOMIC DNA]</scope>
</reference>
<feature type="compositionally biased region" description="Low complexity" evidence="1">
    <location>
        <begin position="298"/>
        <end position="308"/>
    </location>
</feature>
<dbReference type="Proteomes" id="UP001642405">
    <property type="component" value="Unassembled WGS sequence"/>
</dbReference>
<protein>
    <recommendedName>
        <fullName evidence="4">Stress activated map kinase interacting</fullName>
    </recommendedName>
</protein>
<feature type="region of interest" description="Disordered" evidence="1">
    <location>
        <begin position="461"/>
        <end position="480"/>
    </location>
</feature>
<dbReference type="Pfam" id="PF10253">
    <property type="entry name" value="PRCC"/>
    <property type="match status" value="1"/>
</dbReference>
<feature type="compositionally biased region" description="Low complexity" evidence="1">
    <location>
        <begin position="176"/>
        <end position="195"/>
    </location>
</feature>
<accession>A0ABP0CVM9</accession>
<feature type="compositionally biased region" description="Low complexity" evidence="1">
    <location>
        <begin position="86"/>
        <end position="131"/>
    </location>
</feature>
<sequence>MGLVDYDSDASGSSDGEATVAPPTKATIITAAAAGGKKPFQKLVDRANPGKILVSLPSAAATATGKEEGEQDDRPAKRAKVGAGGSSSRFSGFGSFLPPPKNKNAAASAAKTTASRLESSSSFSSSSFSSSPATSRPGVNLKTSSEAVFSRRDASANDAAALPTTVPTDTTGADGPKSTSASTPSSSSSSSLKMSLPPPKAPSIPQDQKAAEDVKLVGNPLMFMPLSVSRKPGVKKKKVASGGGGGGGGGTAGTIPSPGANGTAGQSASPAPFPTPPAPPPKKKVSLFSLGADDQAEAEQAVVAAQQTIEEEEGGGGGNASAAKAAAANEYSSTYQAAAPPAGYAYDQGYYTGSSGAATATHSVTDTSSLNTIANDLHLSAKERRELFGRTGTAAASTRIAASFNMDQEYRHNEELRNADEASANGGQQQSHNPVRTLMPGKHSLRQLVNAVHTQQDALEETFAKNRQSQREAGGKYGWR</sequence>
<dbReference type="PANTHER" id="PTHR13621">
    <property type="entry name" value="PROLINE-RICH PROTEIN PRCC"/>
    <property type="match status" value="1"/>
</dbReference>
<keyword evidence="3" id="KW-1185">Reference proteome</keyword>
<feature type="compositionally biased region" description="Pro residues" evidence="1">
    <location>
        <begin position="271"/>
        <end position="280"/>
    </location>
</feature>
<feature type="compositionally biased region" description="Gly residues" evidence="1">
    <location>
        <begin position="241"/>
        <end position="252"/>
    </location>
</feature>
<gene>
    <name evidence="2" type="ORF">SCUCBS95973_009323</name>
</gene>
<feature type="region of interest" description="Disordered" evidence="1">
    <location>
        <begin position="55"/>
        <end position="336"/>
    </location>
</feature>
<feature type="compositionally biased region" description="Low complexity" evidence="1">
    <location>
        <begin position="320"/>
        <end position="336"/>
    </location>
</feature>
<proteinExistence type="predicted"/>
<evidence type="ECO:0000256" key="1">
    <source>
        <dbReference type="SAM" id="MobiDB-lite"/>
    </source>
</evidence>
<evidence type="ECO:0008006" key="4">
    <source>
        <dbReference type="Google" id="ProtNLM"/>
    </source>
</evidence>
<evidence type="ECO:0000313" key="2">
    <source>
        <dbReference type="EMBL" id="CAK7235605.1"/>
    </source>
</evidence>
<dbReference type="InterPro" id="IPR018800">
    <property type="entry name" value="PRCC"/>
</dbReference>
<organism evidence="2 3">
    <name type="scientific">Sporothrix curviconia</name>
    <dbReference type="NCBI Taxonomy" id="1260050"/>
    <lineage>
        <taxon>Eukaryota</taxon>
        <taxon>Fungi</taxon>
        <taxon>Dikarya</taxon>
        <taxon>Ascomycota</taxon>
        <taxon>Pezizomycotina</taxon>
        <taxon>Sordariomycetes</taxon>
        <taxon>Sordariomycetidae</taxon>
        <taxon>Ophiostomatales</taxon>
        <taxon>Ophiostomataceae</taxon>
        <taxon>Sporothrix</taxon>
    </lineage>
</organism>
<feature type="compositionally biased region" description="Low complexity" evidence="1">
    <location>
        <begin position="9"/>
        <end position="23"/>
    </location>
</feature>
<feature type="region of interest" description="Disordered" evidence="1">
    <location>
        <begin position="1"/>
        <end position="23"/>
    </location>
</feature>